<sequence>MAWHSVSQAQKLTGKSRRTIYRDMASGRVSWRTNQAGHREIDTTELIRVYGELSLLGTQGRHTVSQVSDTEKKDELLAEIQALRAEVMELKQMMLRIEFKPDVELNQQVDTNKKRWWKIFGL</sequence>
<dbReference type="RefSeq" id="WP_050127392.1">
    <property type="nucleotide sequence ID" value="NZ_CQEM01000039.1"/>
</dbReference>
<organism evidence="2 3">
    <name type="scientific">Yersinia aleksiciae</name>
    <dbReference type="NCBI Taxonomy" id="263819"/>
    <lineage>
        <taxon>Bacteria</taxon>
        <taxon>Pseudomonadati</taxon>
        <taxon>Pseudomonadota</taxon>
        <taxon>Gammaproteobacteria</taxon>
        <taxon>Enterobacterales</taxon>
        <taxon>Yersiniaceae</taxon>
        <taxon>Yersinia</taxon>
    </lineage>
</organism>
<proteinExistence type="predicted"/>
<evidence type="ECO:0000256" key="1">
    <source>
        <dbReference type="SAM" id="Coils"/>
    </source>
</evidence>
<reference evidence="3" key="1">
    <citation type="submission" date="2015-03" db="EMBL/GenBank/DDBJ databases">
        <authorList>
            <consortium name="Pathogen Informatics"/>
        </authorList>
    </citation>
    <scope>NUCLEOTIDE SEQUENCE [LARGE SCALE GENOMIC DNA]</scope>
    <source>
        <strain evidence="3">IP27925</strain>
    </source>
</reference>
<accession>A0A0T9V1L1</accession>
<keyword evidence="1" id="KW-0175">Coiled coil</keyword>
<dbReference type="Proteomes" id="UP000040088">
    <property type="component" value="Unassembled WGS sequence"/>
</dbReference>
<evidence type="ECO:0008006" key="4">
    <source>
        <dbReference type="Google" id="ProtNLM"/>
    </source>
</evidence>
<dbReference type="AlphaFoldDB" id="A0A0T9V1L1"/>
<protein>
    <recommendedName>
        <fullName evidence="4">Entry exclusion protein 1</fullName>
    </recommendedName>
</protein>
<gene>
    <name evidence="2" type="ORF">ERS008460_04186</name>
</gene>
<feature type="coiled-coil region" evidence="1">
    <location>
        <begin position="73"/>
        <end position="100"/>
    </location>
</feature>
<evidence type="ECO:0000313" key="3">
    <source>
        <dbReference type="Proteomes" id="UP000040088"/>
    </source>
</evidence>
<name>A0A0T9V1L1_YERAE</name>
<evidence type="ECO:0000313" key="2">
    <source>
        <dbReference type="EMBL" id="CNL95292.1"/>
    </source>
</evidence>
<dbReference type="EMBL" id="CQEM01000039">
    <property type="protein sequence ID" value="CNL95292.1"/>
    <property type="molecule type" value="Genomic_DNA"/>
</dbReference>